<dbReference type="GO" id="GO:0008483">
    <property type="term" value="F:transaminase activity"/>
    <property type="evidence" value="ECO:0007669"/>
    <property type="project" value="TreeGrafter"/>
</dbReference>
<keyword evidence="1" id="KW-0663">Pyridoxal phosphate</keyword>
<gene>
    <name evidence="2" type="ORF">S01H1_67323</name>
</gene>
<evidence type="ECO:0000256" key="1">
    <source>
        <dbReference type="ARBA" id="ARBA00022898"/>
    </source>
</evidence>
<name>X0XQS4_9ZZZZ</name>
<proteinExistence type="predicted"/>
<dbReference type="InterPro" id="IPR000653">
    <property type="entry name" value="DegT/StrS_aminotransferase"/>
</dbReference>
<accession>X0XQS4</accession>
<dbReference type="AlphaFoldDB" id="X0XQS4"/>
<dbReference type="SUPFAM" id="SSF53383">
    <property type="entry name" value="PLP-dependent transferases"/>
    <property type="match status" value="1"/>
</dbReference>
<feature type="non-terminal residue" evidence="2">
    <location>
        <position position="122"/>
    </location>
</feature>
<comment type="caution">
    <text evidence="2">The sequence shown here is derived from an EMBL/GenBank/DDBJ whole genome shotgun (WGS) entry which is preliminary data.</text>
</comment>
<dbReference type="Gene3D" id="3.40.640.10">
    <property type="entry name" value="Type I PLP-dependent aspartate aminotransferase-like (Major domain)"/>
    <property type="match status" value="1"/>
</dbReference>
<dbReference type="InterPro" id="IPR015424">
    <property type="entry name" value="PyrdxlP-dep_Trfase"/>
</dbReference>
<dbReference type="EMBL" id="BARS01044580">
    <property type="protein sequence ID" value="GAG37697.1"/>
    <property type="molecule type" value="Genomic_DNA"/>
</dbReference>
<reference evidence="2" key="1">
    <citation type="journal article" date="2014" name="Front. Microbiol.">
        <title>High frequency of phylogenetically diverse reductive dehalogenase-homologous genes in deep subseafloor sedimentary metagenomes.</title>
        <authorList>
            <person name="Kawai M."/>
            <person name="Futagami T."/>
            <person name="Toyoda A."/>
            <person name="Takaki Y."/>
            <person name="Nishi S."/>
            <person name="Hori S."/>
            <person name="Arai W."/>
            <person name="Tsubouchi T."/>
            <person name="Morono Y."/>
            <person name="Uchiyama I."/>
            <person name="Ito T."/>
            <person name="Fujiyama A."/>
            <person name="Inagaki F."/>
            <person name="Takami H."/>
        </authorList>
    </citation>
    <scope>NUCLEOTIDE SEQUENCE</scope>
    <source>
        <strain evidence="2">Expedition CK06-06</strain>
    </source>
</reference>
<dbReference type="InterPro" id="IPR015421">
    <property type="entry name" value="PyrdxlP-dep_Trfase_major"/>
</dbReference>
<evidence type="ECO:0008006" key="3">
    <source>
        <dbReference type="Google" id="ProtNLM"/>
    </source>
</evidence>
<sequence>MKVEYSYLLQQFAMGQENRMKVSYINLPKGTNADDILAALREQLTVCNFTLGPEVGQFEEKFAQLCQTEYAIGVNSGTDALILSLKSLGLGHGDEVITVPNTFIATVGAIVMAGARPVFVDV</sequence>
<dbReference type="PANTHER" id="PTHR30244:SF36">
    <property type="entry name" value="3-OXO-GLUCOSE-6-PHOSPHATE:GLUTAMATE AMINOTRANSFERASE"/>
    <property type="match status" value="1"/>
</dbReference>
<protein>
    <recommendedName>
        <fullName evidence="3">DegT/DnrJ/EryC1/StrS aminotransferase</fullName>
    </recommendedName>
</protein>
<dbReference type="GO" id="GO:0030170">
    <property type="term" value="F:pyridoxal phosphate binding"/>
    <property type="evidence" value="ECO:0007669"/>
    <property type="project" value="TreeGrafter"/>
</dbReference>
<organism evidence="2">
    <name type="scientific">marine sediment metagenome</name>
    <dbReference type="NCBI Taxonomy" id="412755"/>
    <lineage>
        <taxon>unclassified sequences</taxon>
        <taxon>metagenomes</taxon>
        <taxon>ecological metagenomes</taxon>
    </lineage>
</organism>
<dbReference type="Pfam" id="PF01041">
    <property type="entry name" value="DegT_DnrJ_EryC1"/>
    <property type="match status" value="1"/>
</dbReference>
<dbReference type="GO" id="GO:0000271">
    <property type="term" value="P:polysaccharide biosynthetic process"/>
    <property type="evidence" value="ECO:0007669"/>
    <property type="project" value="TreeGrafter"/>
</dbReference>
<evidence type="ECO:0000313" key="2">
    <source>
        <dbReference type="EMBL" id="GAG37697.1"/>
    </source>
</evidence>
<dbReference type="PANTHER" id="PTHR30244">
    <property type="entry name" value="TRANSAMINASE"/>
    <property type="match status" value="1"/>
</dbReference>